<accession>A0A0N4Z3J3</accession>
<dbReference type="Proteomes" id="UP000038045">
    <property type="component" value="Unplaced"/>
</dbReference>
<dbReference type="InterPro" id="IPR001876">
    <property type="entry name" value="Znf_RanBP2"/>
</dbReference>
<dbReference type="AlphaFoldDB" id="A0A0N4Z3J3"/>
<name>A0A0N4Z3J3_PARTI</name>
<keyword evidence="1" id="KW-0479">Metal-binding</keyword>
<evidence type="ECO:0000256" key="5">
    <source>
        <dbReference type="SAM" id="MobiDB-lite"/>
    </source>
</evidence>
<feature type="compositionally biased region" description="Basic and acidic residues" evidence="5">
    <location>
        <begin position="55"/>
        <end position="83"/>
    </location>
</feature>
<evidence type="ECO:0000313" key="7">
    <source>
        <dbReference type="Proteomes" id="UP000038045"/>
    </source>
</evidence>
<feature type="domain" description="RanBP2-type" evidence="6">
    <location>
        <begin position="7"/>
        <end position="38"/>
    </location>
</feature>
<sequence>MSDRHSRRDEWICSISDCKYRNSPSTKYCDRCDARRRDRESSSSSYWKCRGCGKLNKDKYKDCGKCKKLRDDRGRKRSSERDRSHKKVEHSKEKKRKRSKEKKSEKKVEEDKTKTGEEKESDSEDLKKYSLDVDCIEGGGMSLADRIRAIRQQQIIESDCSCSCSGGNCSCEE</sequence>
<dbReference type="SMART" id="SM00547">
    <property type="entry name" value="ZnF_RBZ"/>
    <property type="match status" value="2"/>
</dbReference>
<dbReference type="GO" id="GO:0008270">
    <property type="term" value="F:zinc ion binding"/>
    <property type="evidence" value="ECO:0007669"/>
    <property type="project" value="UniProtKB-KW"/>
</dbReference>
<dbReference type="SUPFAM" id="SSF90209">
    <property type="entry name" value="Ran binding protein zinc finger-like"/>
    <property type="match status" value="2"/>
</dbReference>
<dbReference type="PROSITE" id="PS01358">
    <property type="entry name" value="ZF_RANBP2_1"/>
    <property type="match status" value="2"/>
</dbReference>
<organism evidence="7 8">
    <name type="scientific">Parastrongyloides trichosuri</name>
    <name type="common">Possum-specific nematode worm</name>
    <dbReference type="NCBI Taxonomy" id="131310"/>
    <lineage>
        <taxon>Eukaryota</taxon>
        <taxon>Metazoa</taxon>
        <taxon>Ecdysozoa</taxon>
        <taxon>Nematoda</taxon>
        <taxon>Chromadorea</taxon>
        <taxon>Rhabditida</taxon>
        <taxon>Tylenchina</taxon>
        <taxon>Panagrolaimomorpha</taxon>
        <taxon>Strongyloidoidea</taxon>
        <taxon>Strongyloididae</taxon>
        <taxon>Parastrongyloides</taxon>
    </lineage>
</organism>
<evidence type="ECO:0000256" key="1">
    <source>
        <dbReference type="ARBA" id="ARBA00022723"/>
    </source>
</evidence>
<evidence type="ECO:0000259" key="6">
    <source>
        <dbReference type="PROSITE" id="PS50199"/>
    </source>
</evidence>
<feature type="region of interest" description="Disordered" evidence="5">
    <location>
        <begin position="22"/>
        <end position="125"/>
    </location>
</feature>
<dbReference type="Gene3D" id="2.30.30.380">
    <property type="entry name" value="Zn-finger domain of Sec23/24"/>
    <property type="match status" value="2"/>
</dbReference>
<protein>
    <submittedName>
        <fullName evidence="8">RanBP2-type domain-containing protein</fullName>
    </submittedName>
</protein>
<evidence type="ECO:0000313" key="8">
    <source>
        <dbReference type="WBParaSite" id="PTRK_0000148900.1"/>
    </source>
</evidence>
<feature type="compositionally biased region" description="Basic and acidic residues" evidence="5">
    <location>
        <begin position="28"/>
        <end position="41"/>
    </location>
</feature>
<dbReference type="InterPro" id="IPR036443">
    <property type="entry name" value="Znf_RanBP2_sf"/>
</dbReference>
<dbReference type="PROSITE" id="PS50199">
    <property type="entry name" value="ZF_RANBP2_2"/>
    <property type="match status" value="1"/>
</dbReference>
<evidence type="ECO:0000256" key="3">
    <source>
        <dbReference type="ARBA" id="ARBA00022833"/>
    </source>
</evidence>
<proteinExistence type="predicted"/>
<reference evidence="8" key="1">
    <citation type="submission" date="2017-02" db="UniProtKB">
        <authorList>
            <consortium name="WormBaseParasite"/>
        </authorList>
    </citation>
    <scope>IDENTIFICATION</scope>
</reference>
<evidence type="ECO:0000256" key="2">
    <source>
        <dbReference type="ARBA" id="ARBA00022771"/>
    </source>
</evidence>
<keyword evidence="7" id="KW-1185">Reference proteome</keyword>
<feature type="compositionally biased region" description="Basic residues" evidence="5">
    <location>
        <begin position="84"/>
        <end position="101"/>
    </location>
</feature>
<dbReference type="WBParaSite" id="PTRK_0000148900.1">
    <property type="protein sequence ID" value="PTRK_0000148900.1"/>
    <property type="gene ID" value="PTRK_0000148900"/>
</dbReference>
<feature type="compositionally biased region" description="Basic and acidic residues" evidence="5">
    <location>
        <begin position="102"/>
        <end position="125"/>
    </location>
</feature>
<evidence type="ECO:0000256" key="4">
    <source>
        <dbReference type="PROSITE-ProRule" id="PRU00322"/>
    </source>
</evidence>
<keyword evidence="3" id="KW-0862">Zinc</keyword>
<keyword evidence="2 4" id="KW-0863">Zinc-finger</keyword>